<reference evidence="1" key="1">
    <citation type="journal article" date="2014" name="Int. J. Syst. Evol. Microbiol.">
        <title>Complete genome sequence of Corynebacterium casei LMG S-19264T (=DSM 44701T), isolated from a smear-ripened cheese.</title>
        <authorList>
            <consortium name="US DOE Joint Genome Institute (JGI-PGF)"/>
            <person name="Walter F."/>
            <person name="Albersmeier A."/>
            <person name="Kalinowski J."/>
            <person name="Ruckert C."/>
        </authorList>
    </citation>
    <scope>NUCLEOTIDE SEQUENCE</scope>
    <source>
        <strain evidence="1">JCM 3086</strain>
    </source>
</reference>
<dbReference type="RefSeq" id="WP_189314966.1">
    <property type="nucleotide sequence ID" value="NZ_BMQA01000031.1"/>
</dbReference>
<evidence type="ECO:0000313" key="1">
    <source>
        <dbReference type="EMBL" id="GGJ45735.1"/>
    </source>
</evidence>
<sequence>MAWGSAGSGHAQAAYAVVRRAARELVDGRTYGALAGGLDYGELDALSAHGR</sequence>
<reference evidence="1" key="2">
    <citation type="submission" date="2020-09" db="EMBL/GenBank/DDBJ databases">
        <authorList>
            <person name="Sun Q."/>
            <person name="Ohkuma M."/>
        </authorList>
    </citation>
    <scope>NUCLEOTIDE SEQUENCE</scope>
    <source>
        <strain evidence="1">JCM 3086</strain>
    </source>
</reference>
<gene>
    <name evidence="1" type="ORF">GCM10010121_066240</name>
</gene>
<keyword evidence="2" id="KW-1185">Reference proteome</keyword>
<evidence type="ECO:0000313" key="2">
    <source>
        <dbReference type="Proteomes" id="UP000657574"/>
    </source>
</evidence>
<dbReference type="Proteomes" id="UP000657574">
    <property type="component" value="Unassembled WGS sequence"/>
</dbReference>
<accession>A0A917P098</accession>
<dbReference type="EMBL" id="BMQA01000031">
    <property type="protein sequence ID" value="GGJ45735.1"/>
    <property type="molecule type" value="Genomic_DNA"/>
</dbReference>
<organism evidence="1 2">
    <name type="scientific">Streptomyces brasiliensis</name>
    <dbReference type="NCBI Taxonomy" id="1954"/>
    <lineage>
        <taxon>Bacteria</taxon>
        <taxon>Bacillati</taxon>
        <taxon>Actinomycetota</taxon>
        <taxon>Actinomycetes</taxon>
        <taxon>Kitasatosporales</taxon>
        <taxon>Streptomycetaceae</taxon>
        <taxon>Streptomyces</taxon>
    </lineage>
</organism>
<comment type="caution">
    <text evidence="1">The sequence shown here is derived from an EMBL/GenBank/DDBJ whole genome shotgun (WGS) entry which is preliminary data.</text>
</comment>
<proteinExistence type="predicted"/>
<protein>
    <submittedName>
        <fullName evidence="1">Uncharacterized protein</fullName>
    </submittedName>
</protein>
<dbReference type="AlphaFoldDB" id="A0A917P098"/>
<name>A0A917P098_9ACTN</name>